<feature type="coiled-coil region" evidence="2">
    <location>
        <begin position="432"/>
        <end position="459"/>
    </location>
</feature>
<dbReference type="Proteomes" id="UP000655225">
    <property type="component" value="Unassembled WGS sequence"/>
</dbReference>
<evidence type="ECO:0000259" key="5">
    <source>
        <dbReference type="PROSITE" id="PS51192"/>
    </source>
</evidence>
<gene>
    <name evidence="6" type="ORF">HHK36_030319</name>
</gene>
<dbReference type="Gene3D" id="3.40.50.300">
    <property type="entry name" value="P-loop containing nucleotide triphosphate hydrolases"/>
    <property type="match status" value="1"/>
</dbReference>
<dbReference type="CDD" id="cd17920">
    <property type="entry name" value="DEXHc_RecQ"/>
    <property type="match status" value="1"/>
</dbReference>
<accession>A0A835D1F9</accession>
<comment type="caution">
    <text evidence="6">The sequence shown here is derived from an EMBL/GenBank/DDBJ whole genome shotgun (WGS) entry which is preliminary data.</text>
</comment>
<dbReference type="GO" id="GO:0005524">
    <property type="term" value="F:ATP binding"/>
    <property type="evidence" value="ECO:0007669"/>
    <property type="project" value="InterPro"/>
</dbReference>
<feature type="compositionally biased region" description="Polar residues" evidence="3">
    <location>
        <begin position="84"/>
        <end position="103"/>
    </location>
</feature>
<dbReference type="InterPro" id="IPR014001">
    <property type="entry name" value="Helicase_ATP-bd"/>
</dbReference>
<dbReference type="GO" id="GO:0043138">
    <property type="term" value="F:3'-5' DNA helicase activity"/>
    <property type="evidence" value="ECO:0007669"/>
    <property type="project" value="TreeGrafter"/>
</dbReference>
<dbReference type="InterPro" id="IPR027417">
    <property type="entry name" value="P-loop_NTPase"/>
</dbReference>
<feature type="compositionally biased region" description="Low complexity" evidence="3">
    <location>
        <begin position="298"/>
        <end position="310"/>
    </location>
</feature>
<keyword evidence="2" id="KW-0175">Coiled coil</keyword>
<feature type="region of interest" description="Disordered" evidence="3">
    <location>
        <begin position="355"/>
        <end position="377"/>
    </location>
</feature>
<dbReference type="SUPFAM" id="SSF52540">
    <property type="entry name" value="P-loop containing nucleoside triphosphate hydrolases"/>
    <property type="match status" value="1"/>
</dbReference>
<proteinExistence type="inferred from homology"/>
<evidence type="ECO:0000256" key="1">
    <source>
        <dbReference type="ARBA" id="ARBA00005446"/>
    </source>
</evidence>
<dbReference type="AlphaFoldDB" id="A0A835D1F9"/>
<dbReference type="PROSITE" id="PS51192">
    <property type="entry name" value="HELICASE_ATP_BIND_1"/>
    <property type="match status" value="1"/>
</dbReference>
<dbReference type="PANTHER" id="PTHR13710:SF156">
    <property type="entry name" value="ATP-DEPENDENT DNA HELICASE Q-LIKE 4B"/>
    <property type="match status" value="1"/>
</dbReference>
<dbReference type="OrthoDB" id="10261556at2759"/>
<evidence type="ECO:0000256" key="3">
    <source>
        <dbReference type="SAM" id="MobiDB-lite"/>
    </source>
</evidence>
<dbReference type="GO" id="GO:0009378">
    <property type="term" value="F:four-way junction helicase activity"/>
    <property type="evidence" value="ECO:0007669"/>
    <property type="project" value="TreeGrafter"/>
</dbReference>
<feature type="region of interest" description="Disordered" evidence="3">
    <location>
        <begin position="77"/>
        <end position="103"/>
    </location>
</feature>
<dbReference type="InterPro" id="IPR011545">
    <property type="entry name" value="DEAD/DEAH_box_helicase_dom"/>
</dbReference>
<dbReference type="GO" id="GO:0005694">
    <property type="term" value="C:chromosome"/>
    <property type="evidence" value="ECO:0007669"/>
    <property type="project" value="TreeGrafter"/>
</dbReference>
<keyword evidence="4" id="KW-0472">Membrane</keyword>
<feature type="transmembrane region" description="Helical" evidence="4">
    <location>
        <begin position="118"/>
        <end position="138"/>
    </location>
</feature>
<reference evidence="6 7" key="1">
    <citation type="submission" date="2020-04" db="EMBL/GenBank/DDBJ databases">
        <title>Plant Genome Project.</title>
        <authorList>
            <person name="Zhang R.-G."/>
        </authorList>
    </citation>
    <scope>NUCLEOTIDE SEQUENCE [LARGE SCALE GENOMIC DNA]</scope>
    <source>
        <strain evidence="6">YNK0</strain>
        <tissue evidence="6">Leaf</tissue>
    </source>
</reference>
<dbReference type="GO" id="GO:0005634">
    <property type="term" value="C:nucleus"/>
    <property type="evidence" value="ECO:0007669"/>
    <property type="project" value="TreeGrafter"/>
</dbReference>
<evidence type="ECO:0000313" key="6">
    <source>
        <dbReference type="EMBL" id="KAF8376948.1"/>
    </source>
</evidence>
<dbReference type="GO" id="GO:0005737">
    <property type="term" value="C:cytoplasm"/>
    <property type="evidence" value="ECO:0007669"/>
    <property type="project" value="TreeGrafter"/>
</dbReference>
<evidence type="ECO:0000256" key="4">
    <source>
        <dbReference type="SAM" id="Phobius"/>
    </source>
</evidence>
<evidence type="ECO:0000313" key="7">
    <source>
        <dbReference type="Proteomes" id="UP000655225"/>
    </source>
</evidence>
<feature type="domain" description="Helicase ATP-binding" evidence="5">
    <location>
        <begin position="585"/>
        <end position="681"/>
    </location>
</feature>
<evidence type="ECO:0000256" key="2">
    <source>
        <dbReference type="SAM" id="Coils"/>
    </source>
</evidence>
<protein>
    <recommendedName>
        <fullName evidence="5">Helicase ATP-binding domain-containing protein</fullName>
    </recommendedName>
</protein>
<dbReference type="GO" id="GO:0003676">
    <property type="term" value="F:nucleic acid binding"/>
    <property type="evidence" value="ECO:0007669"/>
    <property type="project" value="InterPro"/>
</dbReference>
<feature type="region of interest" description="Disordered" evidence="3">
    <location>
        <begin position="298"/>
        <end position="323"/>
    </location>
</feature>
<dbReference type="PANTHER" id="PTHR13710">
    <property type="entry name" value="DNA HELICASE RECQ FAMILY MEMBER"/>
    <property type="match status" value="1"/>
</dbReference>
<dbReference type="Pfam" id="PF00270">
    <property type="entry name" value="DEAD"/>
    <property type="match status" value="1"/>
</dbReference>
<dbReference type="GO" id="GO:0000724">
    <property type="term" value="P:double-strand break repair via homologous recombination"/>
    <property type="evidence" value="ECO:0007669"/>
    <property type="project" value="TreeGrafter"/>
</dbReference>
<keyword evidence="4" id="KW-0812">Transmembrane</keyword>
<feature type="region of interest" description="Disordered" evidence="3">
    <location>
        <begin position="38"/>
        <end position="64"/>
    </location>
</feature>
<sequence length="681" mass="76396">MREEEISDWVVHQMGEVGKQLGLSLEGRASETERIFQTIERGHKHERGRAKSRTGGGRRSASAKELRRLECNVNYDRSSRKGNLGSSQSERANDFSNSKYSKAAESTNRKGKILSVVYLLRLGTASVFLVTVVMSYAIPFSISALPFENILFCFSNICMEDEHDSFGFEVILTCEIHTFWQAWKALSCLQVKCRNYLRPGITAPVVPDISANYLPTKKLESSQDAKKTTLWSSSDTILKSSESSRHESLQTHQNLSDSNAMVGEAASYISNSLPERRFSAANAIPGEWQNNRGASMVHSSSAHVGDGSSSNHAVPTNQKKGMGETFVNDIDDDDILKDIDVDQIVLEHYQSTCTPQASVSEHPPITPLISKDNSRRPEETCLPRELCTKCNHGFKIGLCPEAASHLQEMKDMLIAISNELLDNVTDLSPMHIEKLRQERLQLNKQIQQLEKYVRSLTMDEERHKSLLSVSTATSTALQFETPPAGPFRIDPLRFDAHVQLRCEPDSCYKFTTSSVTFPSMDRFDVPSGHIEREAYTPKFIEVNYIEGSSDERWSSRDFPWTKKLEANNKKVFGNHSFRPNQREVINATMSGYDVFVLMPTGGGKSLTYQLPALICPGITLVISPLVSLIQDQIMHLLQANIPAAYLSATMEWTEQQEILRELTSGCCKYKLLYVTPEKVAK</sequence>
<keyword evidence="4" id="KW-1133">Transmembrane helix</keyword>
<organism evidence="6 7">
    <name type="scientific">Tetracentron sinense</name>
    <name type="common">Spur-leaf</name>
    <dbReference type="NCBI Taxonomy" id="13715"/>
    <lineage>
        <taxon>Eukaryota</taxon>
        <taxon>Viridiplantae</taxon>
        <taxon>Streptophyta</taxon>
        <taxon>Embryophyta</taxon>
        <taxon>Tracheophyta</taxon>
        <taxon>Spermatophyta</taxon>
        <taxon>Magnoliopsida</taxon>
        <taxon>Trochodendrales</taxon>
        <taxon>Trochodendraceae</taxon>
        <taxon>Tetracentron</taxon>
    </lineage>
</organism>
<name>A0A835D1F9_TETSI</name>
<feature type="compositionally biased region" description="Basic residues" evidence="3">
    <location>
        <begin position="42"/>
        <end position="52"/>
    </location>
</feature>
<dbReference type="EMBL" id="JABCRI010000024">
    <property type="protein sequence ID" value="KAF8376948.1"/>
    <property type="molecule type" value="Genomic_DNA"/>
</dbReference>
<comment type="similarity">
    <text evidence="1">Belongs to the helicase family. RecQ subfamily.</text>
</comment>
<keyword evidence="7" id="KW-1185">Reference proteome</keyword>